<dbReference type="PROSITE" id="PS51257">
    <property type="entry name" value="PROKAR_LIPOPROTEIN"/>
    <property type="match status" value="1"/>
</dbReference>
<proteinExistence type="predicted"/>
<dbReference type="OrthoDB" id="7865311at2"/>
<dbReference type="Proteomes" id="UP000225972">
    <property type="component" value="Unassembled WGS sequence"/>
</dbReference>
<dbReference type="AlphaFoldDB" id="A0A238JHA6"/>
<gene>
    <name evidence="2" type="ORF">TRP8649_04189</name>
</gene>
<evidence type="ECO:0000256" key="1">
    <source>
        <dbReference type="SAM" id="MobiDB-lite"/>
    </source>
</evidence>
<feature type="region of interest" description="Disordered" evidence="1">
    <location>
        <begin position="127"/>
        <end position="169"/>
    </location>
</feature>
<name>A0A238JHA6_9RHOB</name>
<dbReference type="RefSeq" id="WP_133840848.1">
    <property type="nucleotide sequence ID" value="NZ_FXXP01000003.1"/>
</dbReference>
<evidence type="ECO:0000313" key="3">
    <source>
        <dbReference type="Proteomes" id="UP000225972"/>
    </source>
</evidence>
<keyword evidence="3" id="KW-1185">Reference proteome</keyword>
<evidence type="ECO:0000313" key="2">
    <source>
        <dbReference type="EMBL" id="SMX30049.1"/>
    </source>
</evidence>
<sequence length="329" mass="34948">MQRVLLSLAVATVLAGCGDPLRDVPKLQDVEVNPAAGQADALADPVDAAIADVIGEARPEPVAEDKPRGGLLGFLGRRAEKAKESAPVEAEIDVASEEPVLEVADTGDAPEGVPEAEEPVQVAALVAPVEPETPKKRRGLFRLGGGSSSDSTPKKRKSANAPKPGDPDYQQVAMGTSLPYGQIARVCKVPKSQLGSKVDQWPDKGRGYTLYDSAPGGTGQRSFYLTGFDDGCARVFTAALVLFASPETYEAIHYGTARKAVSTSSTDDAYERVKSRICRVGKGKPCGSKMSKLAKTTVFVTVYERFGGSPRWKNFLLHDGQLEAMDIKS</sequence>
<organism evidence="2 3">
    <name type="scientific">Pelagimonas phthalicica</name>
    <dbReference type="NCBI Taxonomy" id="1037362"/>
    <lineage>
        <taxon>Bacteria</taxon>
        <taxon>Pseudomonadati</taxon>
        <taxon>Pseudomonadota</taxon>
        <taxon>Alphaproteobacteria</taxon>
        <taxon>Rhodobacterales</taxon>
        <taxon>Roseobacteraceae</taxon>
        <taxon>Pelagimonas</taxon>
    </lineage>
</organism>
<dbReference type="EMBL" id="FXXP01000003">
    <property type="protein sequence ID" value="SMX30049.1"/>
    <property type="molecule type" value="Genomic_DNA"/>
</dbReference>
<accession>A0A238JHA6</accession>
<protein>
    <submittedName>
        <fullName evidence="2">Uncharacterized protein</fullName>
    </submittedName>
</protein>
<reference evidence="3" key="1">
    <citation type="submission" date="2017-05" db="EMBL/GenBank/DDBJ databases">
        <authorList>
            <person name="Rodrigo-Torres L."/>
            <person name="Arahal R. D."/>
            <person name="Lucena T."/>
        </authorList>
    </citation>
    <scope>NUCLEOTIDE SEQUENCE [LARGE SCALE GENOMIC DNA]</scope>
    <source>
        <strain evidence="3">CECT 8649</strain>
    </source>
</reference>